<dbReference type="SUPFAM" id="SSF47598">
    <property type="entry name" value="Ribbon-helix-helix"/>
    <property type="match status" value="1"/>
</dbReference>
<dbReference type="InterPro" id="IPR038296">
    <property type="entry name" value="ParD_sf"/>
</dbReference>
<dbReference type="EMBL" id="JAUJYW010000010">
    <property type="protein sequence ID" value="MDN8601752.1"/>
    <property type="molecule type" value="Genomic_DNA"/>
</dbReference>
<evidence type="ECO:0000313" key="3">
    <source>
        <dbReference type="EMBL" id="MDN8601752.1"/>
    </source>
</evidence>
<dbReference type="Pfam" id="PF03693">
    <property type="entry name" value="ParD_antitoxin"/>
    <property type="match status" value="1"/>
</dbReference>
<dbReference type="InterPro" id="IPR022789">
    <property type="entry name" value="ParD"/>
</dbReference>
<reference evidence="3 4" key="1">
    <citation type="submission" date="2023-07" db="EMBL/GenBank/DDBJ databases">
        <title>Citrobacter selenititolerans sp. nov., isolated from seleniferous soil.</title>
        <authorList>
            <person name="Zhang S."/>
            <person name="Li K."/>
            <person name="Peng J."/>
            <person name="Wang H."/>
            <person name="Sun J."/>
            <person name="Guo Y."/>
        </authorList>
    </citation>
    <scope>NUCLEOTIDE SEQUENCE [LARGE SCALE GENOMIC DNA]</scope>
    <source>
        <strain evidence="3 4">S2-9</strain>
    </source>
</reference>
<gene>
    <name evidence="3" type="ORF">Q0A17_20415</name>
</gene>
<dbReference type="InterPro" id="IPR010985">
    <property type="entry name" value="Ribbon_hlx_hlx"/>
</dbReference>
<comment type="caution">
    <text evidence="3">The sequence shown here is derived from an EMBL/GenBank/DDBJ whole genome shotgun (WGS) entry which is preliminary data.</text>
</comment>
<sequence>MPGTTRITIGDQPDRFITRMIESGRYGSTREVVRSAL</sequence>
<dbReference type="Gene3D" id="6.10.10.120">
    <property type="entry name" value="Antitoxin ParD1-like"/>
    <property type="match status" value="1"/>
</dbReference>
<proteinExistence type="predicted"/>
<organism evidence="3 4">
    <name type="scientific">Citrobacter enshiensis</name>
    <dbReference type="NCBI Taxonomy" id="2971264"/>
    <lineage>
        <taxon>Bacteria</taxon>
        <taxon>Pseudomonadati</taxon>
        <taxon>Pseudomonadota</taxon>
        <taxon>Gammaproteobacteria</taxon>
        <taxon>Enterobacterales</taxon>
        <taxon>Enterobacteriaceae</taxon>
        <taxon>Citrobacter</taxon>
    </lineage>
</organism>
<dbReference type="Proteomes" id="UP001174867">
    <property type="component" value="Unassembled WGS sequence"/>
</dbReference>
<accession>A0ABT8PZE2</accession>
<keyword evidence="2" id="KW-1277">Toxin-antitoxin system</keyword>
<keyword evidence="4" id="KW-1185">Reference proteome</keyword>
<protein>
    <recommendedName>
        <fullName evidence="1">Antitoxin ParD</fullName>
    </recommendedName>
</protein>
<evidence type="ECO:0000256" key="1">
    <source>
        <dbReference type="ARBA" id="ARBA00017940"/>
    </source>
</evidence>
<evidence type="ECO:0000313" key="4">
    <source>
        <dbReference type="Proteomes" id="UP001174867"/>
    </source>
</evidence>
<name>A0ABT8PZE2_9ENTR</name>
<evidence type="ECO:0000256" key="2">
    <source>
        <dbReference type="ARBA" id="ARBA00022649"/>
    </source>
</evidence>